<keyword evidence="14" id="KW-1185">Reference proteome</keyword>
<feature type="transmembrane region" description="Helical" evidence="11">
    <location>
        <begin position="125"/>
        <end position="142"/>
    </location>
</feature>
<dbReference type="InterPro" id="IPR036034">
    <property type="entry name" value="PDZ_sf"/>
</dbReference>
<dbReference type="PANTHER" id="PTHR13325">
    <property type="entry name" value="PROTEASE M50 MEMBRANE-BOUND TRANSCRIPTION FACTOR SITE 2 PROTEASE"/>
    <property type="match status" value="1"/>
</dbReference>
<feature type="transmembrane region" description="Helical" evidence="11">
    <location>
        <begin position="71"/>
        <end position="99"/>
    </location>
</feature>
<evidence type="ECO:0000256" key="8">
    <source>
        <dbReference type="ARBA" id="ARBA00023136"/>
    </source>
</evidence>
<reference evidence="13 14" key="1">
    <citation type="journal article" date="2021" name="BMC Biol.">
        <title>Horizontally acquired antibacterial genes associated with adaptive radiation of ladybird beetles.</title>
        <authorList>
            <person name="Li H.S."/>
            <person name="Tang X.F."/>
            <person name="Huang Y.H."/>
            <person name="Xu Z.Y."/>
            <person name="Chen M.L."/>
            <person name="Du X.Y."/>
            <person name="Qiu B.Y."/>
            <person name="Chen P.T."/>
            <person name="Zhang W."/>
            <person name="Slipinski A."/>
            <person name="Escalona H.E."/>
            <person name="Waterhouse R.M."/>
            <person name="Zwick A."/>
            <person name="Pang H."/>
        </authorList>
    </citation>
    <scope>NUCLEOTIDE SEQUENCE [LARGE SCALE GENOMIC DNA]</scope>
    <source>
        <strain evidence="13">SYSU2018</strain>
    </source>
</reference>
<comment type="similarity">
    <text evidence="3">Belongs to the peptidase M50A family.</text>
</comment>
<feature type="transmembrane region" description="Helical" evidence="11">
    <location>
        <begin position="6"/>
        <end position="24"/>
    </location>
</feature>
<dbReference type="Proteomes" id="UP001516400">
    <property type="component" value="Unassembled WGS sequence"/>
</dbReference>
<dbReference type="GO" id="GO:0012505">
    <property type="term" value="C:endomembrane system"/>
    <property type="evidence" value="ECO:0007669"/>
    <property type="project" value="UniProtKB-SubCell"/>
</dbReference>
<evidence type="ECO:0000259" key="12">
    <source>
        <dbReference type="Pfam" id="PF02163"/>
    </source>
</evidence>
<comment type="caution">
    <text evidence="13">The sequence shown here is derived from an EMBL/GenBank/DDBJ whole genome shotgun (WGS) entry which is preliminary data.</text>
</comment>
<evidence type="ECO:0000256" key="6">
    <source>
        <dbReference type="ARBA" id="ARBA00022692"/>
    </source>
</evidence>
<keyword evidence="6 11" id="KW-0812">Transmembrane</keyword>
<feature type="transmembrane region" description="Helical" evidence="11">
    <location>
        <begin position="415"/>
        <end position="436"/>
    </location>
</feature>
<accession>A0ABD2NCN6</accession>
<keyword evidence="8 11" id="KW-0472">Membrane</keyword>
<name>A0ABD2NCN6_9CUCU</name>
<comment type="catalytic activity">
    <reaction evidence="1">
        <text>Cleaves several transcription factors that are type-2 transmembrane proteins within membrane-spanning domains. Known substrates include sterol regulatory element-binding protein (SREBP) -1, SREBP-2 and forms of the transcriptional activator ATF6. SREBP-2 is cleaved at the site 477-DRSRILL-|-CVLTFLCLSFNPLTSLLQWGGA-505. The residues Asn-Pro, 11 residues distal to the site of cleavage in the membrane-spanning domain, are important for cleavage by S2P endopeptidase. Replacement of either of these residues does not prevent cleavage, but there is no cleavage if both of these residues are replaced.</text>
        <dbReference type="EC" id="3.4.24.85"/>
    </reaction>
</comment>
<feature type="transmembrane region" description="Helical" evidence="11">
    <location>
        <begin position="154"/>
        <end position="172"/>
    </location>
</feature>
<dbReference type="EC" id="3.4.24.85" evidence="4"/>
<proteinExistence type="inferred from homology"/>
<evidence type="ECO:0000256" key="2">
    <source>
        <dbReference type="ARBA" id="ARBA00004127"/>
    </source>
</evidence>
<protein>
    <recommendedName>
        <fullName evidence="5">Membrane-bound transcription factor site-2 protease</fullName>
        <ecNumber evidence="4">3.4.24.85</ecNumber>
    </recommendedName>
    <alternativeName>
        <fullName evidence="9">Endopeptidase S2P</fullName>
    </alternativeName>
</protein>
<evidence type="ECO:0000313" key="13">
    <source>
        <dbReference type="EMBL" id="KAL3276501.1"/>
    </source>
</evidence>
<feature type="transmembrane region" description="Helical" evidence="11">
    <location>
        <begin position="457"/>
        <end position="485"/>
    </location>
</feature>
<dbReference type="InterPro" id="IPR008915">
    <property type="entry name" value="Peptidase_M50"/>
</dbReference>
<evidence type="ECO:0000256" key="1">
    <source>
        <dbReference type="ARBA" id="ARBA00001350"/>
    </source>
</evidence>
<dbReference type="PRINTS" id="PR01000">
    <property type="entry name" value="SREBPS2PTASE"/>
</dbReference>
<evidence type="ECO:0000256" key="7">
    <source>
        <dbReference type="ARBA" id="ARBA00022989"/>
    </source>
</evidence>
<evidence type="ECO:0000256" key="4">
    <source>
        <dbReference type="ARBA" id="ARBA00012347"/>
    </source>
</evidence>
<comment type="subcellular location">
    <subcellularLocation>
        <location evidence="2">Endomembrane system</location>
        <topology evidence="2">Multi-pass membrane protein</topology>
    </subcellularLocation>
</comment>
<gene>
    <name evidence="13" type="ORF">HHI36_011881</name>
</gene>
<dbReference type="InterPro" id="IPR001193">
    <property type="entry name" value="MBTPS2"/>
</dbReference>
<evidence type="ECO:0000256" key="9">
    <source>
        <dbReference type="ARBA" id="ARBA00032658"/>
    </source>
</evidence>
<dbReference type="EMBL" id="JABFTP020000103">
    <property type="protein sequence ID" value="KAL3276501.1"/>
    <property type="molecule type" value="Genomic_DNA"/>
</dbReference>
<keyword evidence="7 11" id="KW-1133">Transmembrane helix</keyword>
<dbReference type="Pfam" id="PF02163">
    <property type="entry name" value="Peptidase_M50"/>
    <property type="match status" value="1"/>
</dbReference>
<comment type="function">
    <text evidence="10">Zinc metalloprotease that mediates intramembrane proteolysis of proteins such as ATF6, ATF6B, SREBF1/SREBP1 and SREBF2/SREBP2. Catalyzes the second step in the proteolytic activation of the sterol regulatory element-binding proteins (SREBPs) SREBF1/SREBP1 and SREBF2/SREBP2: cleaves SREBPs within the first transmembrane segment, thereby releasing the N-terminal segment with a portion of the transmembrane segment attached. Mature N-terminal SREBP fragments shuttle to the nucleus and activate gene transcription. Also mediates the second step in the proteolytic activation of the cyclic AMP-dependent transcription factor ATF-6 (ATF6 and ATF6B). Involved in intramembrane proteolysis during bone formation. In astrocytes and osteoblasts, upon DNA damage and ER stress, mediates the second step of the regulated intramembrane proteolytic activation of the transcription factor CREB3L1, leading to the inhibition of cell-cycle progression.</text>
</comment>
<sequence>MDIKFGLIIVAIGYCIVYFFDSFFKSCAHYPYLRFLEGTGLKVKFFNIQWSTTALNRTLLRFGNIRSNSNFLHIWFSIGLIANLVLLPIAVALLIYSFIQNFLPSQENLVLSPVIPGINLPASEILFYSATLVICSVVHEFGHALAAVKEDVQVLNLGLSIIFILPIAYVNLNTENLRGLEPWKRLKILTGGVWHNLVLSFVCYLLYLSLPVFLSLIFHIGRGVTIYDATKMSPLIGHRGLEIGDIITKINDCEVRSATSWTNCLHYVKRKNGICFDPDIVRDLDETSTLKHLTNGYVECCDESKRGNVCFEFIDNDNGILELPSHVCLPARKMLNKSDYYCSKKELKCPNNLHCFVPLLNRTRLFKLEVMNKPVVIYMGLADDFLITLRVSSYIPKYFLRTPLVAETAKKMLEYIVIISLGLGLINIIPCFFMDGQHIINTLLYIILSKSVDGEKVILISSMICLVFTVLLIAHCVLAMFPLYFEIFVHLIV</sequence>
<feature type="transmembrane region" description="Helical" evidence="11">
    <location>
        <begin position="192"/>
        <end position="218"/>
    </location>
</feature>
<dbReference type="PANTHER" id="PTHR13325:SF3">
    <property type="entry name" value="MEMBRANE-BOUND TRANSCRIPTION FACTOR SITE-2 PROTEASE"/>
    <property type="match status" value="1"/>
</dbReference>
<evidence type="ECO:0000256" key="11">
    <source>
        <dbReference type="SAM" id="Phobius"/>
    </source>
</evidence>
<dbReference type="SUPFAM" id="SSF50156">
    <property type="entry name" value="PDZ domain-like"/>
    <property type="match status" value="1"/>
</dbReference>
<evidence type="ECO:0000256" key="10">
    <source>
        <dbReference type="ARBA" id="ARBA00045828"/>
    </source>
</evidence>
<dbReference type="AlphaFoldDB" id="A0ABD2NCN6"/>
<evidence type="ECO:0000313" key="14">
    <source>
        <dbReference type="Proteomes" id="UP001516400"/>
    </source>
</evidence>
<feature type="domain" description="Peptidase M50" evidence="12">
    <location>
        <begin position="129"/>
        <end position="467"/>
    </location>
</feature>
<evidence type="ECO:0000256" key="5">
    <source>
        <dbReference type="ARBA" id="ARBA00014400"/>
    </source>
</evidence>
<organism evidence="13 14">
    <name type="scientific">Cryptolaemus montrouzieri</name>
    <dbReference type="NCBI Taxonomy" id="559131"/>
    <lineage>
        <taxon>Eukaryota</taxon>
        <taxon>Metazoa</taxon>
        <taxon>Ecdysozoa</taxon>
        <taxon>Arthropoda</taxon>
        <taxon>Hexapoda</taxon>
        <taxon>Insecta</taxon>
        <taxon>Pterygota</taxon>
        <taxon>Neoptera</taxon>
        <taxon>Endopterygota</taxon>
        <taxon>Coleoptera</taxon>
        <taxon>Polyphaga</taxon>
        <taxon>Cucujiformia</taxon>
        <taxon>Coccinelloidea</taxon>
        <taxon>Coccinellidae</taxon>
        <taxon>Scymninae</taxon>
        <taxon>Scymnini</taxon>
        <taxon>Cryptolaemus</taxon>
    </lineage>
</organism>
<evidence type="ECO:0000256" key="3">
    <source>
        <dbReference type="ARBA" id="ARBA00009989"/>
    </source>
</evidence>